<protein>
    <recommendedName>
        <fullName evidence="10">C2H2-type domain-containing protein</fullName>
    </recommendedName>
</protein>
<evidence type="ECO:0000256" key="4">
    <source>
        <dbReference type="ARBA" id="ARBA00022771"/>
    </source>
</evidence>
<dbReference type="GeneID" id="116417585"/>
<feature type="domain" description="C2H2-type" evidence="10">
    <location>
        <begin position="21"/>
        <end position="48"/>
    </location>
</feature>
<dbReference type="RefSeq" id="XP_031787186.1">
    <property type="nucleotide sequence ID" value="XM_031931326.1"/>
</dbReference>
<dbReference type="SUPFAM" id="SSF57667">
    <property type="entry name" value="beta-beta-alpha zinc fingers"/>
    <property type="match status" value="1"/>
</dbReference>
<proteinExistence type="predicted"/>
<name>A0A7M7QIP0_NASVI</name>
<feature type="domain" description="C2H2-type" evidence="10">
    <location>
        <begin position="50"/>
        <end position="73"/>
    </location>
</feature>
<dbReference type="PROSITE" id="PS50157">
    <property type="entry name" value="ZINC_FINGER_C2H2_2"/>
    <property type="match status" value="2"/>
</dbReference>
<dbReference type="PANTHER" id="PTHR24394:SF48">
    <property type="entry name" value="ZINC FINGER PROTEIN 771"/>
    <property type="match status" value="1"/>
</dbReference>
<evidence type="ECO:0000313" key="11">
    <source>
        <dbReference type="EnsemblMetazoa" id="XP_031787186"/>
    </source>
</evidence>
<dbReference type="Pfam" id="PF00096">
    <property type="entry name" value="zf-C2H2"/>
    <property type="match status" value="2"/>
</dbReference>
<evidence type="ECO:0000256" key="2">
    <source>
        <dbReference type="ARBA" id="ARBA00022723"/>
    </source>
</evidence>
<evidence type="ECO:0000256" key="8">
    <source>
        <dbReference type="ARBA" id="ARBA00023242"/>
    </source>
</evidence>
<dbReference type="GO" id="GO:0000981">
    <property type="term" value="F:DNA-binding transcription factor activity, RNA polymerase II-specific"/>
    <property type="evidence" value="ECO:0007669"/>
    <property type="project" value="TreeGrafter"/>
</dbReference>
<dbReference type="AlphaFoldDB" id="A0A7M7QIP0"/>
<dbReference type="PROSITE" id="PS00028">
    <property type="entry name" value="ZINC_FINGER_C2H2_1"/>
    <property type="match status" value="1"/>
</dbReference>
<evidence type="ECO:0000256" key="7">
    <source>
        <dbReference type="ARBA" id="ARBA00023163"/>
    </source>
</evidence>
<evidence type="ECO:0000256" key="3">
    <source>
        <dbReference type="ARBA" id="ARBA00022737"/>
    </source>
</evidence>
<dbReference type="EnsemblMetazoa" id="XM_031931326">
    <property type="protein sequence ID" value="XP_031787186"/>
    <property type="gene ID" value="LOC116417585"/>
</dbReference>
<sequence length="78" mass="9302">MTNSWSVASSTYSLNEVALPFVCHRCGRRYAHKCNLMRHLRLECGIAPRYQCDQCMKKFKHRHHLREHEKIHALATMY</sequence>
<evidence type="ECO:0000256" key="1">
    <source>
        <dbReference type="ARBA" id="ARBA00004123"/>
    </source>
</evidence>
<organism evidence="11 12">
    <name type="scientific">Nasonia vitripennis</name>
    <name type="common">Parasitic wasp</name>
    <dbReference type="NCBI Taxonomy" id="7425"/>
    <lineage>
        <taxon>Eukaryota</taxon>
        <taxon>Metazoa</taxon>
        <taxon>Ecdysozoa</taxon>
        <taxon>Arthropoda</taxon>
        <taxon>Hexapoda</taxon>
        <taxon>Insecta</taxon>
        <taxon>Pterygota</taxon>
        <taxon>Neoptera</taxon>
        <taxon>Endopterygota</taxon>
        <taxon>Hymenoptera</taxon>
        <taxon>Apocrita</taxon>
        <taxon>Proctotrupomorpha</taxon>
        <taxon>Chalcidoidea</taxon>
        <taxon>Pteromalidae</taxon>
        <taxon>Pteromalinae</taxon>
        <taxon>Nasonia</taxon>
    </lineage>
</organism>
<keyword evidence="7" id="KW-0804">Transcription</keyword>
<dbReference type="InterPro" id="IPR036236">
    <property type="entry name" value="Znf_C2H2_sf"/>
</dbReference>
<keyword evidence="6" id="KW-0805">Transcription regulation</keyword>
<evidence type="ECO:0000256" key="9">
    <source>
        <dbReference type="PROSITE-ProRule" id="PRU00042"/>
    </source>
</evidence>
<dbReference type="SMR" id="A0A7M7QIP0"/>
<keyword evidence="3" id="KW-0677">Repeat</keyword>
<dbReference type="Gene3D" id="3.30.160.60">
    <property type="entry name" value="Classic Zinc Finger"/>
    <property type="match status" value="2"/>
</dbReference>
<keyword evidence="12" id="KW-1185">Reference proteome</keyword>
<dbReference type="KEGG" id="nvi:116417585"/>
<evidence type="ECO:0000256" key="5">
    <source>
        <dbReference type="ARBA" id="ARBA00022833"/>
    </source>
</evidence>
<comment type="subcellular location">
    <subcellularLocation>
        <location evidence="1">Nucleus</location>
    </subcellularLocation>
</comment>
<reference evidence="11" key="1">
    <citation type="submission" date="2021-01" db="UniProtKB">
        <authorList>
            <consortium name="EnsemblMetazoa"/>
        </authorList>
    </citation>
    <scope>IDENTIFICATION</scope>
</reference>
<dbReference type="InParanoid" id="A0A7M7QIP0"/>
<dbReference type="GO" id="GO:0005634">
    <property type="term" value="C:nucleus"/>
    <property type="evidence" value="ECO:0007669"/>
    <property type="project" value="UniProtKB-SubCell"/>
</dbReference>
<dbReference type="FunFam" id="3.30.160.60:FF:000446">
    <property type="entry name" value="Zinc finger protein"/>
    <property type="match status" value="1"/>
</dbReference>
<keyword evidence="8" id="KW-0539">Nucleus</keyword>
<keyword evidence="5" id="KW-0862">Zinc</keyword>
<dbReference type="OrthoDB" id="10004641at2759"/>
<evidence type="ECO:0000313" key="12">
    <source>
        <dbReference type="Proteomes" id="UP000002358"/>
    </source>
</evidence>
<dbReference type="InterPro" id="IPR013087">
    <property type="entry name" value="Znf_C2H2_type"/>
</dbReference>
<keyword evidence="4 9" id="KW-0863">Zinc-finger</keyword>
<dbReference type="GO" id="GO:0008270">
    <property type="term" value="F:zinc ion binding"/>
    <property type="evidence" value="ECO:0007669"/>
    <property type="project" value="UniProtKB-KW"/>
</dbReference>
<dbReference type="GO" id="GO:0003677">
    <property type="term" value="F:DNA binding"/>
    <property type="evidence" value="ECO:0007669"/>
    <property type="project" value="UniProtKB-KW"/>
</dbReference>
<dbReference type="Proteomes" id="UP000002358">
    <property type="component" value="Chromosome 5"/>
</dbReference>
<accession>A0A7M7QIP0</accession>
<dbReference type="SMART" id="SM00355">
    <property type="entry name" value="ZnF_C2H2"/>
    <property type="match status" value="2"/>
</dbReference>
<dbReference type="PANTHER" id="PTHR24394">
    <property type="entry name" value="ZINC FINGER PROTEIN"/>
    <property type="match status" value="1"/>
</dbReference>
<evidence type="ECO:0000256" key="6">
    <source>
        <dbReference type="ARBA" id="ARBA00023015"/>
    </source>
</evidence>
<evidence type="ECO:0000259" key="10">
    <source>
        <dbReference type="PROSITE" id="PS50157"/>
    </source>
</evidence>
<keyword evidence="2" id="KW-0479">Metal-binding</keyword>